<feature type="domain" description="Carbohydrate kinase PfkB" evidence="3">
    <location>
        <begin position="33"/>
        <end position="275"/>
    </location>
</feature>
<evidence type="ECO:0000313" key="4">
    <source>
        <dbReference type="EMBL" id="NYS92438.1"/>
    </source>
</evidence>
<dbReference type="InterPro" id="IPR002173">
    <property type="entry name" value="Carboh/pur_kinase_PfkB_CS"/>
</dbReference>
<dbReference type="PANTHER" id="PTHR10584">
    <property type="entry name" value="SUGAR KINASE"/>
    <property type="match status" value="1"/>
</dbReference>
<dbReference type="InterPro" id="IPR011611">
    <property type="entry name" value="PfkB_dom"/>
</dbReference>
<dbReference type="AlphaFoldDB" id="A0A853EU79"/>
<dbReference type="PANTHER" id="PTHR10584:SF166">
    <property type="entry name" value="RIBOKINASE"/>
    <property type="match status" value="1"/>
</dbReference>
<protein>
    <submittedName>
        <fullName evidence="4">Carbohydrate kinase family protein</fullName>
    </submittedName>
</protein>
<dbReference type="GO" id="GO:0005829">
    <property type="term" value="C:cytosol"/>
    <property type="evidence" value="ECO:0007669"/>
    <property type="project" value="TreeGrafter"/>
</dbReference>
<keyword evidence="2 4" id="KW-0418">Kinase</keyword>
<dbReference type="Gene3D" id="3.40.1190.20">
    <property type="match status" value="1"/>
</dbReference>
<dbReference type="EMBL" id="JACBYE010000004">
    <property type="protein sequence ID" value="NYS92438.1"/>
    <property type="molecule type" value="Genomic_DNA"/>
</dbReference>
<accession>A0A853EU79</accession>
<evidence type="ECO:0000256" key="2">
    <source>
        <dbReference type="ARBA" id="ARBA00022777"/>
    </source>
</evidence>
<name>A0A853EU79_9MICO</name>
<organism evidence="4 5">
    <name type="scientific">Sanguibacter inulinus</name>
    <dbReference type="NCBI Taxonomy" id="60922"/>
    <lineage>
        <taxon>Bacteria</taxon>
        <taxon>Bacillati</taxon>
        <taxon>Actinomycetota</taxon>
        <taxon>Actinomycetes</taxon>
        <taxon>Micrococcales</taxon>
        <taxon>Sanguibacteraceae</taxon>
        <taxon>Sanguibacter</taxon>
    </lineage>
</organism>
<dbReference type="Proteomes" id="UP000561011">
    <property type="component" value="Unassembled WGS sequence"/>
</dbReference>
<evidence type="ECO:0000259" key="3">
    <source>
        <dbReference type="Pfam" id="PF00294"/>
    </source>
</evidence>
<dbReference type="SUPFAM" id="SSF53613">
    <property type="entry name" value="Ribokinase-like"/>
    <property type="match status" value="1"/>
</dbReference>
<evidence type="ECO:0000313" key="5">
    <source>
        <dbReference type="Proteomes" id="UP000561011"/>
    </source>
</evidence>
<dbReference type="InterPro" id="IPR029056">
    <property type="entry name" value="Ribokinase-like"/>
</dbReference>
<keyword evidence="5" id="KW-1185">Reference proteome</keyword>
<dbReference type="PROSITE" id="PS00584">
    <property type="entry name" value="PFKB_KINASES_2"/>
    <property type="match status" value="1"/>
</dbReference>
<sequence length="296" mass="30397">MSHVFVNGPASWNTLVEVESLPGPVSQTIFASGYRDGLGGTSAGKAVSLAALGVDVVLRTILGDDEPGALVRAALTHERIRLETAEADGGRSERHLNLMAADGGRLSIYLELPHAPEAPDTGASLHGAAVAVLDLAASSIPLIAQARALGVPVWCDVHDDDGKQEFQRPFADGADVVVVSESRLDDPNAYLRDRVSRGARLAVCTRGSRGALALDEHGFIEVGTAPVDVVVDTNGAGDGFVAGMIAAHLAGGATLESLALGAATGAIAVTTTDLGARTATPEHAAALARRVEVRRV</sequence>
<reference evidence="4 5" key="1">
    <citation type="submission" date="2020-07" db="EMBL/GenBank/DDBJ databases">
        <title>MOT database genomes.</title>
        <authorList>
            <person name="Joseph S."/>
            <person name="Aduse-Opoku J."/>
            <person name="Hashim A."/>
            <person name="Wade W."/>
            <person name="Curtis M."/>
        </authorList>
    </citation>
    <scope>NUCLEOTIDE SEQUENCE [LARGE SCALE GENOMIC DNA]</scope>
    <source>
        <strain evidence="4 5">DSM 100099</strain>
    </source>
</reference>
<gene>
    <name evidence="4" type="ORF">HZZ10_02680</name>
</gene>
<evidence type="ECO:0000256" key="1">
    <source>
        <dbReference type="ARBA" id="ARBA00022679"/>
    </source>
</evidence>
<dbReference type="Pfam" id="PF00294">
    <property type="entry name" value="PfkB"/>
    <property type="match status" value="1"/>
</dbReference>
<proteinExistence type="predicted"/>
<dbReference type="RefSeq" id="WP_179912307.1">
    <property type="nucleotide sequence ID" value="NZ_JACBYE010000004.1"/>
</dbReference>
<dbReference type="GO" id="GO:0016301">
    <property type="term" value="F:kinase activity"/>
    <property type="evidence" value="ECO:0007669"/>
    <property type="project" value="UniProtKB-KW"/>
</dbReference>
<comment type="caution">
    <text evidence="4">The sequence shown here is derived from an EMBL/GenBank/DDBJ whole genome shotgun (WGS) entry which is preliminary data.</text>
</comment>
<keyword evidence="1" id="KW-0808">Transferase</keyword>